<dbReference type="Proteomes" id="UP001235939">
    <property type="component" value="Chromosome 12"/>
</dbReference>
<keyword evidence="2" id="KW-1185">Reference proteome</keyword>
<proteinExistence type="predicted"/>
<organism evidence="1 2">
    <name type="scientific">Cordylochernes scorpioides</name>
    <dbReference type="NCBI Taxonomy" id="51811"/>
    <lineage>
        <taxon>Eukaryota</taxon>
        <taxon>Metazoa</taxon>
        <taxon>Ecdysozoa</taxon>
        <taxon>Arthropoda</taxon>
        <taxon>Chelicerata</taxon>
        <taxon>Arachnida</taxon>
        <taxon>Pseudoscorpiones</taxon>
        <taxon>Cheliferoidea</taxon>
        <taxon>Chernetidae</taxon>
        <taxon>Cordylochernes</taxon>
    </lineage>
</organism>
<evidence type="ECO:0000313" key="2">
    <source>
        <dbReference type="Proteomes" id="UP001235939"/>
    </source>
</evidence>
<gene>
    <name evidence="1" type="ORF">LAZ67_12002191</name>
</gene>
<protein>
    <recommendedName>
        <fullName evidence="3">Reverse transcriptase</fullName>
    </recommendedName>
</protein>
<name>A0ABY6L422_9ARAC</name>
<dbReference type="EMBL" id="CP092874">
    <property type="protein sequence ID" value="UYV75031.1"/>
    <property type="molecule type" value="Genomic_DNA"/>
</dbReference>
<evidence type="ECO:0000313" key="1">
    <source>
        <dbReference type="EMBL" id="UYV75031.1"/>
    </source>
</evidence>
<accession>A0ABY6L422</accession>
<reference evidence="1 2" key="1">
    <citation type="submission" date="2022-01" db="EMBL/GenBank/DDBJ databases">
        <title>A chromosomal length assembly of Cordylochernes scorpioides.</title>
        <authorList>
            <person name="Zeh D."/>
            <person name="Zeh J."/>
        </authorList>
    </citation>
    <scope>NUCLEOTIDE SEQUENCE [LARGE SCALE GENOMIC DNA]</scope>
    <source>
        <strain evidence="1">IN4F17</strain>
        <tissue evidence="1">Whole Body</tissue>
    </source>
</reference>
<sequence>MYPDENWKDYLHRSEKLLENARIMGATIDDEEFIYSVIKGLPQKYNIIAMQINTVNNPTLSDNKSQFFLYQERESVDILLLFISCCNLPENIIKLEEYVLIQCFSNTRAMEKDLFEYIIIKYNRVSDVPVHLYHSSCNVHYLGCAKLQLRVHIDYLSAATIAGHENMWLAFANGLLDKMNFTNQIQSAMHTAGMQVVITPDGPKSKPWFVRECYLTKKALKSQLKIYIRSNSESDRKAYALLKKKYSSLLAGKKKTYYIEIFYSKMATVLYRTPHDFATSQVRFVHKSYTDARRRVNG</sequence>
<evidence type="ECO:0008006" key="3">
    <source>
        <dbReference type="Google" id="ProtNLM"/>
    </source>
</evidence>